<keyword evidence="1" id="KW-0175">Coiled coil</keyword>
<dbReference type="PROSITE" id="PS51257">
    <property type="entry name" value="PROKAR_LIPOPROTEIN"/>
    <property type="match status" value="1"/>
</dbReference>
<organism evidence="2 3">
    <name type="scientific">Prevotella denticola</name>
    <dbReference type="NCBI Taxonomy" id="28129"/>
    <lineage>
        <taxon>Bacteria</taxon>
        <taxon>Pseudomonadati</taxon>
        <taxon>Bacteroidota</taxon>
        <taxon>Bacteroidia</taxon>
        <taxon>Bacteroidales</taxon>
        <taxon>Prevotellaceae</taxon>
        <taxon>Prevotella</taxon>
    </lineage>
</organism>
<sequence>MQDIRYILKMNCNKLTSLILLAGVFTSTSCVEEKRPVPVRQRINVTPPSRESEAISQLTASIDDISADLDLIYSQERLLCKATEHTNKRSKIIRQINALGALLAEKQKQIARIQKERTRKTDGTSGEKTEMENLYKVIDFLSEQLKEKSERVARLQAMAARKDVSVDQLRFIVLNRNSDMDALCDKLKISELERENIRLKAKRIMDQQRETSSEVYYIIARKQTLKEKGLLKTGFFSKKIDGNHIIDENFTKADRKELKTLTINSHAPKVLSANPEASYTLTENEDGTTTLTITNADKFWNVSRYLIIQE</sequence>
<protein>
    <recommendedName>
        <fullName evidence="4">Lipoprotein</fullName>
    </recommendedName>
</protein>
<reference evidence="2 3" key="1">
    <citation type="submission" date="2018-06" db="EMBL/GenBank/DDBJ databases">
        <authorList>
            <consortium name="Pathogen Informatics"/>
            <person name="Doyle S."/>
        </authorList>
    </citation>
    <scope>NUCLEOTIDE SEQUENCE [LARGE SCALE GENOMIC DNA]</scope>
    <source>
        <strain evidence="2 3">NCTC13067</strain>
    </source>
</reference>
<dbReference type="AlphaFoldDB" id="A0A379E380"/>
<gene>
    <name evidence="2" type="ORF">NCTC13067_00553</name>
</gene>
<evidence type="ECO:0000256" key="1">
    <source>
        <dbReference type="SAM" id="Coils"/>
    </source>
</evidence>
<feature type="coiled-coil region" evidence="1">
    <location>
        <begin position="96"/>
        <end position="158"/>
    </location>
</feature>
<proteinExistence type="predicted"/>
<accession>A0A379E380</accession>
<dbReference type="EMBL" id="UGTM01000001">
    <property type="protein sequence ID" value="SUB86900.1"/>
    <property type="molecule type" value="Genomic_DNA"/>
</dbReference>
<evidence type="ECO:0000313" key="2">
    <source>
        <dbReference type="EMBL" id="SUB86900.1"/>
    </source>
</evidence>
<dbReference type="Proteomes" id="UP000255469">
    <property type="component" value="Unassembled WGS sequence"/>
</dbReference>
<evidence type="ECO:0008006" key="4">
    <source>
        <dbReference type="Google" id="ProtNLM"/>
    </source>
</evidence>
<name>A0A379E380_9BACT</name>
<evidence type="ECO:0000313" key="3">
    <source>
        <dbReference type="Proteomes" id="UP000255469"/>
    </source>
</evidence>